<dbReference type="InterPro" id="IPR001347">
    <property type="entry name" value="SIS_dom"/>
</dbReference>
<dbReference type="PROSITE" id="PS51464">
    <property type="entry name" value="SIS"/>
    <property type="match status" value="1"/>
</dbReference>
<evidence type="ECO:0000313" key="7">
    <source>
        <dbReference type="Proteomes" id="UP000252731"/>
    </source>
</evidence>
<dbReference type="InterPro" id="IPR046348">
    <property type="entry name" value="SIS_dom_sf"/>
</dbReference>
<accession>A0A366JT55</accession>
<dbReference type="RefSeq" id="WP_113883297.1">
    <property type="nucleotide sequence ID" value="NZ_QNSF01000007.1"/>
</dbReference>
<keyword evidence="1" id="KW-0805">Transcription regulation</keyword>
<dbReference type="InterPro" id="IPR047640">
    <property type="entry name" value="RpiR-like"/>
</dbReference>
<dbReference type="CDD" id="cd05013">
    <property type="entry name" value="SIS_RpiR"/>
    <property type="match status" value="1"/>
</dbReference>
<dbReference type="PANTHER" id="PTHR30514">
    <property type="entry name" value="GLUCOKINASE"/>
    <property type="match status" value="1"/>
</dbReference>
<dbReference type="GO" id="GO:0003677">
    <property type="term" value="F:DNA binding"/>
    <property type="evidence" value="ECO:0007669"/>
    <property type="project" value="UniProtKB-KW"/>
</dbReference>
<dbReference type="GO" id="GO:0003700">
    <property type="term" value="F:DNA-binding transcription factor activity"/>
    <property type="evidence" value="ECO:0007669"/>
    <property type="project" value="InterPro"/>
</dbReference>
<name>A0A366JT55_CYTFI</name>
<dbReference type="Pfam" id="PF01418">
    <property type="entry name" value="HTH_6"/>
    <property type="match status" value="1"/>
</dbReference>
<dbReference type="Gene3D" id="1.10.10.10">
    <property type="entry name" value="Winged helix-like DNA-binding domain superfamily/Winged helix DNA-binding domain"/>
    <property type="match status" value="1"/>
</dbReference>
<evidence type="ECO:0000259" key="5">
    <source>
        <dbReference type="PROSITE" id="PS51464"/>
    </source>
</evidence>
<dbReference type="STRING" id="1399.VL14_07155"/>
<protein>
    <submittedName>
        <fullName evidence="6">RpiR family transcriptional regulator</fullName>
    </submittedName>
</protein>
<dbReference type="SUPFAM" id="SSF46689">
    <property type="entry name" value="Homeodomain-like"/>
    <property type="match status" value="1"/>
</dbReference>
<gene>
    <name evidence="6" type="ORF">DFO70_10774</name>
</gene>
<dbReference type="Pfam" id="PF01380">
    <property type="entry name" value="SIS"/>
    <property type="match status" value="1"/>
</dbReference>
<evidence type="ECO:0000256" key="2">
    <source>
        <dbReference type="ARBA" id="ARBA00023125"/>
    </source>
</evidence>
<keyword evidence="2" id="KW-0238">DNA-binding</keyword>
<dbReference type="AlphaFoldDB" id="A0A366JT55"/>
<dbReference type="Gene3D" id="3.40.50.10490">
    <property type="entry name" value="Glucose-6-phosphate isomerase like protein, domain 1"/>
    <property type="match status" value="1"/>
</dbReference>
<dbReference type="PANTHER" id="PTHR30514:SF18">
    <property type="entry name" value="RPIR-FAMILY TRANSCRIPTIONAL REGULATOR"/>
    <property type="match status" value="1"/>
</dbReference>
<dbReference type="PROSITE" id="PS51071">
    <property type="entry name" value="HTH_RPIR"/>
    <property type="match status" value="1"/>
</dbReference>
<sequence>MDKKTMSQMIKESYSSLSPGQRKAAEFIMEHADEAVLLTAFQVGRNAGVSETTVIRLAYALGFSGYSQMQDRIRKEWLAGKQVDYFEHDSSIENTAEENLFRRVIDQERKILRQLLDQVDEREIWKAIDALIRSDRVYVGGFGSSFAAAYWFYYTLKQIRGNVYISSPNGFLPEDVCDLTDQSAVVIFSFPRYRKEALKLASFAERQDSRIIAITDRQLSPIGQLAEVTLTTDELMDSGHHSAASVISLLEVLIAGIDERDHERAAKRQQELEILYAEQERFFE</sequence>
<dbReference type="InterPro" id="IPR009057">
    <property type="entry name" value="Homeodomain-like_sf"/>
</dbReference>
<dbReference type="GO" id="GO:0097367">
    <property type="term" value="F:carbohydrate derivative binding"/>
    <property type="evidence" value="ECO:0007669"/>
    <property type="project" value="InterPro"/>
</dbReference>
<reference evidence="6 7" key="1">
    <citation type="submission" date="2018-06" db="EMBL/GenBank/DDBJ databases">
        <title>Freshwater and sediment microbial communities from various areas in North America, analyzing microbe dynamics in response to fracking.</title>
        <authorList>
            <person name="Lamendella R."/>
        </authorList>
    </citation>
    <scope>NUCLEOTIDE SEQUENCE [LARGE SCALE GENOMIC DNA]</scope>
    <source>
        <strain evidence="6 7">14_TX</strain>
    </source>
</reference>
<dbReference type="InterPro" id="IPR000281">
    <property type="entry name" value="HTH_RpiR"/>
</dbReference>
<dbReference type="InterPro" id="IPR036388">
    <property type="entry name" value="WH-like_DNA-bd_sf"/>
</dbReference>
<dbReference type="Proteomes" id="UP000252731">
    <property type="component" value="Unassembled WGS sequence"/>
</dbReference>
<comment type="caution">
    <text evidence="6">The sequence shown here is derived from an EMBL/GenBank/DDBJ whole genome shotgun (WGS) entry which is preliminary data.</text>
</comment>
<proteinExistence type="predicted"/>
<keyword evidence="7" id="KW-1185">Reference proteome</keyword>
<feature type="domain" description="HTH rpiR-type" evidence="4">
    <location>
        <begin position="4"/>
        <end position="80"/>
    </location>
</feature>
<evidence type="ECO:0000313" key="6">
    <source>
        <dbReference type="EMBL" id="RBP92146.1"/>
    </source>
</evidence>
<feature type="domain" description="SIS" evidence="5">
    <location>
        <begin position="127"/>
        <end position="263"/>
    </location>
</feature>
<evidence type="ECO:0000256" key="3">
    <source>
        <dbReference type="ARBA" id="ARBA00023163"/>
    </source>
</evidence>
<dbReference type="SUPFAM" id="SSF53697">
    <property type="entry name" value="SIS domain"/>
    <property type="match status" value="1"/>
</dbReference>
<dbReference type="OrthoDB" id="2930at2"/>
<evidence type="ECO:0000259" key="4">
    <source>
        <dbReference type="PROSITE" id="PS51071"/>
    </source>
</evidence>
<dbReference type="GO" id="GO:1901135">
    <property type="term" value="P:carbohydrate derivative metabolic process"/>
    <property type="evidence" value="ECO:0007669"/>
    <property type="project" value="InterPro"/>
</dbReference>
<dbReference type="EMBL" id="QNSF01000007">
    <property type="protein sequence ID" value="RBP92146.1"/>
    <property type="molecule type" value="Genomic_DNA"/>
</dbReference>
<evidence type="ECO:0000256" key="1">
    <source>
        <dbReference type="ARBA" id="ARBA00023015"/>
    </source>
</evidence>
<keyword evidence="3" id="KW-0804">Transcription</keyword>
<dbReference type="InterPro" id="IPR035472">
    <property type="entry name" value="RpiR-like_SIS"/>
</dbReference>
<organism evidence="6 7">
    <name type="scientific">Cytobacillus firmus</name>
    <name type="common">Bacillus firmus</name>
    <dbReference type="NCBI Taxonomy" id="1399"/>
    <lineage>
        <taxon>Bacteria</taxon>
        <taxon>Bacillati</taxon>
        <taxon>Bacillota</taxon>
        <taxon>Bacilli</taxon>
        <taxon>Bacillales</taxon>
        <taxon>Bacillaceae</taxon>
        <taxon>Cytobacillus</taxon>
    </lineage>
</organism>